<dbReference type="InParanoid" id="Q54K52"/>
<dbReference type="PaxDb" id="44689-DDB0238094"/>
<proteinExistence type="predicted"/>
<organism evidence="1 2">
    <name type="scientific">Dictyostelium discoideum</name>
    <name type="common">Social amoeba</name>
    <dbReference type="NCBI Taxonomy" id="44689"/>
    <lineage>
        <taxon>Eukaryota</taxon>
        <taxon>Amoebozoa</taxon>
        <taxon>Evosea</taxon>
        <taxon>Eumycetozoa</taxon>
        <taxon>Dictyostelia</taxon>
        <taxon>Dictyosteliales</taxon>
        <taxon>Dictyosteliaceae</taxon>
        <taxon>Dictyostelium</taxon>
    </lineage>
</organism>
<dbReference type="HOGENOM" id="CLU_2214935_0_0_1"/>
<reference evidence="1 2" key="1">
    <citation type="journal article" date="2005" name="Nature">
        <title>The genome of the social amoeba Dictyostelium discoideum.</title>
        <authorList>
            <consortium name="The Dictyostelium discoideum Sequencing Consortium"/>
            <person name="Eichinger L."/>
            <person name="Pachebat J.A."/>
            <person name="Glockner G."/>
            <person name="Rajandream M.A."/>
            <person name="Sucgang R."/>
            <person name="Berriman M."/>
            <person name="Song J."/>
            <person name="Olsen R."/>
            <person name="Szafranski K."/>
            <person name="Xu Q."/>
            <person name="Tunggal B."/>
            <person name="Kummerfeld S."/>
            <person name="Madera M."/>
            <person name="Konfortov B.A."/>
            <person name="Rivero F."/>
            <person name="Bankier A.T."/>
            <person name="Lehmann R."/>
            <person name="Hamlin N."/>
            <person name="Davies R."/>
            <person name="Gaudet P."/>
            <person name="Fey P."/>
            <person name="Pilcher K."/>
            <person name="Chen G."/>
            <person name="Saunders D."/>
            <person name="Sodergren E."/>
            <person name="Davis P."/>
            <person name="Kerhornou A."/>
            <person name="Nie X."/>
            <person name="Hall N."/>
            <person name="Anjard C."/>
            <person name="Hemphill L."/>
            <person name="Bason N."/>
            <person name="Farbrother P."/>
            <person name="Desany B."/>
            <person name="Just E."/>
            <person name="Morio T."/>
            <person name="Rost R."/>
            <person name="Churcher C."/>
            <person name="Cooper J."/>
            <person name="Haydock S."/>
            <person name="van Driessche N."/>
            <person name="Cronin A."/>
            <person name="Goodhead I."/>
            <person name="Muzny D."/>
            <person name="Mourier T."/>
            <person name="Pain A."/>
            <person name="Lu M."/>
            <person name="Harper D."/>
            <person name="Lindsay R."/>
            <person name="Hauser H."/>
            <person name="James K."/>
            <person name="Quiles M."/>
            <person name="Madan Babu M."/>
            <person name="Saito T."/>
            <person name="Buchrieser C."/>
            <person name="Wardroper A."/>
            <person name="Felder M."/>
            <person name="Thangavelu M."/>
            <person name="Johnson D."/>
            <person name="Knights A."/>
            <person name="Loulseged H."/>
            <person name="Mungall K."/>
            <person name="Oliver K."/>
            <person name="Price C."/>
            <person name="Quail M.A."/>
            <person name="Urushihara H."/>
            <person name="Hernandez J."/>
            <person name="Rabbinowitsch E."/>
            <person name="Steffen D."/>
            <person name="Sanders M."/>
            <person name="Ma J."/>
            <person name="Kohara Y."/>
            <person name="Sharp S."/>
            <person name="Simmonds M."/>
            <person name="Spiegler S."/>
            <person name="Tivey A."/>
            <person name="Sugano S."/>
            <person name="White B."/>
            <person name="Walker D."/>
            <person name="Woodward J."/>
            <person name="Winckler T."/>
            <person name="Tanaka Y."/>
            <person name="Shaulsky G."/>
            <person name="Schleicher M."/>
            <person name="Weinstock G."/>
            <person name="Rosenthal A."/>
            <person name="Cox E.C."/>
            <person name="Chisholm R.L."/>
            <person name="Gibbs R."/>
            <person name="Loomis W.F."/>
            <person name="Platzer M."/>
            <person name="Kay R.R."/>
            <person name="Williams J."/>
            <person name="Dear P.H."/>
            <person name="Noegel A.A."/>
            <person name="Barrell B."/>
            <person name="Kuspa A."/>
        </authorList>
    </citation>
    <scope>NUCLEOTIDE SEQUENCE [LARGE SCALE GENOMIC DNA]</scope>
    <source>
        <strain evidence="1 2">AX4</strain>
    </source>
</reference>
<dbReference type="Proteomes" id="UP000002195">
    <property type="component" value="Unassembled WGS sequence"/>
</dbReference>
<dbReference type="RefSeq" id="XP_637112.1">
    <property type="nucleotide sequence ID" value="XM_632020.1"/>
</dbReference>
<comment type="caution">
    <text evidence="1">The sequence shown here is derived from an EMBL/GenBank/DDBJ whole genome shotgun (WGS) entry which is preliminary data.</text>
</comment>
<dbReference type="dictyBase" id="DDB_G0287603"/>
<sequence>MNSLFNNLRLNFSRLYENVNILNVTRTKVASSYCIKTKSSAVKRFSLKKGNGKVKFHPRAKPDTTAYVKSKIYTNTFKACLFSGHPVRKTQIRTISNPLLIETVIPN</sequence>
<dbReference type="VEuPathDB" id="AmoebaDB:DDB_G0287603"/>
<dbReference type="GeneID" id="8626207"/>
<name>Q54K52_DICDI</name>
<dbReference type="EMBL" id="AAFI02000103">
    <property type="protein sequence ID" value="EAL63610.1"/>
    <property type="molecule type" value="Genomic_DNA"/>
</dbReference>
<dbReference type="KEGG" id="ddi:DDB_G0287603"/>
<evidence type="ECO:0000313" key="2">
    <source>
        <dbReference type="Proteomes" id="UP000002195"/>
    </source>
</evidence>
<dbReference type="eggNOG" id="ENOG502RI73">
    <property type="taxonomic scope" value="Eukaryota"/>
</dbReference>
<evidence type="ECO:0000313" key="1">
    <source>
        <dbReference type="EMBL" id="EAL63610.1"/>
    </source>
</evidence>
<keyword evidence="2" id="KW-1185">Reference proteome</keyword>
<gene>
    <name evidence="1" type="ORF">DDB_G0287603</name>
</gene>
<accession>Q54K52</accession>
<dbReference type="AlphaFoldDB" id="Q54K52"/>
<protein>
    <submittedName>
        <fullName evidence="1">Uncharacterized protein</fullName>
    </submittedName>
</protein>
<dbReference type="FunCoup" id="Q54K52">
    <property type="interactions" value="243"/>
</dbReference>